<keyword evidence="1" id="KW-0472">Membrane</keyword>
<evidence type="ECO:0000313" key="3">
    <source>
        <dbReference type="Proteomes" id="UP001189624"/>
    </source>
</evidence>
<organism evidence="2 3">
    <name type="scientific">Sphenostylis stenocarpa</name>
    <dbReference type="NCBI Taxonomy" id="92480"/>
    <lineage>
        <taxon>Eukaryota</taxon>
        <taxon>Viridiplantae</taxon>
        <taxon>Streptophyta</taxon>
        <taxon>Embryophyta</taxon>
        <taxon>Tracheophyta</taxon>
        <taxon>Spermatophyta</taxon>
        <taxon>Magnoliopsida</taxon>
        <taxon>eudicotyledons</taxon>
        <taxon>Gunneridae</taxon>
        <taxon>Pentapetalae</taxon>
        <taxon>rosids</taxon>
        <taxon>fabids</taxon>
        <taxon>Fabales</taxon>
        <taxon>Fabaceae</taxon>
        <taxon>Papilionoideae</taxon>
        <taxon>50 kb inversion clade</taxon>
        <taxon>NPAAA clade</taxon>
        <taxon>indigoferoid/millettioid clade</taxon>
        <taxon>Phaseoleae</taxon>
        <taxon>Sphenostylis</taxon>
    </lineage>
</organism>
<dbReference type="EMBL" id="OY731402">
    <property type="protein sequence ID" value="CAJ1956124.1"/>
    <property type="molecule type" value="Genomic_DNA"/>
</dbReference>
<accession>A0AA86SIK5</accession>
<keyword evidence="1" id="KW-1133">Transmembrane helix</keyword>
<evidence type="ECO:0000256" key="1">
    <source>
        <dbReference type="SAM" id="Phobius"/>
    </source>
</evidence>
<keyword evidence="3" id="KW-1185">Reference proteome</keyword>
<proteinExistence type="predicted"/>
<dbReference type="Proteomes" id="UP001189624">
    <property type="component" value="Chromosome 5"/>
</dbReference>
<name>A0AA86SIK5_9FABA</name>
<keyword evidence="1" id="KW-0812">Transmembrane</keyword>
<feature type="transmembrane region" description="Helical" evidence="1">
    <location>
        <begin position="18"/>
        <end position="34"/>
    </location>
</feature>
<protein>
    <submittedName>
        <fullName evidence="2">Uncharacterized protein</fullName>
    </submittedName>
</protein>
<gene>
    <name evidence="2" type="ORF">AYBTSS11_LOCUS16491</name>
</gene>
<reference evidence="2" key="1">
    <citation type="submission" date="2023-10" db="EMBL/GenBank/DDBJ databases">
        <authorList>
            <person name="Domelevo Entfellner J.-B."/>
        </authorList>
    </citation>
    <scope>NUCLEOTIDE SEQUENCE</scope>
</reference>
<dbReference type="AlphaFoldDB" id="A0AA86SIK5"/>
<sequence length="94" mass="10848">MPGFCCSKLSVPDSLMDVYANFGLLGYIMLLIEVKQDNLKSIRIRLIGYKDMHTSYKYMHGIVFYWFRKEGSHDNLCLGRLHGFFGKLKASSTM</sequence>
<evidence type="ECO:0000313" key="2">
    <source>
        <dbReference type="EMBL" id="CAJ1956124.1"/>
    </source>
</evidence>
<dbReference type="Gramene" id="rna-AYBTSS11_LOCUS16491">
    <property type="protein sequence ID" value="CAJ1956124.1"/>
    <property type="gene ID" value="gene-AYBTSS11_LOCUS16491"/>
</dbReference>